<dbReference type="InterPro" id="IPR007053">
    <property type="entry name" value="LRAT_dom"/>
</dbReference>
<dbReference type="GO" id="GO:0070292">
    <property type="term" value="P:N-acylphosphatidylethanolamine metabolic process"/>
    <property type="evidence" value="ECO:0007669"/>
    <property type="project" value="TreeGrafter"/>
</dbReference>
<sequence length="170" mass="18577">MNQPSAAHYAGIERQCELPVGAHLVTRRTGYVHHGIYVGNGSVIHYAGLSRQFGAGPVEVVSVDDFRAGSELAVVRHARTAYTGMEVAQRALSRVGERRYRLLTNNCEHFCRWCLFGVGQSEQVAACVRNPAHGIAVVAMLVACAMAGKWQAARAACWSRARERSLRRAA</sequence>
<name>A0A892IDV3_9BURK</name>
<dbReference type="GO" id="GO:0005737">
    <property type="term" value="C:cytoplasm"/>
    <property type="evidence" value="ECO:0007669"/>
    <property type="project" value="TreeGrafter"/>
</dbReference>
<keyword evidence="2" id="KW-0378">Hydrolase</keyword>
<organism evidence="5 6">
    <name type="scientific">Burkholderia dolosa</name>
    <dbReference type="NCBI Taxonomy" id="152500"/>
    <lineage>
        <taxon>Bacteria</taxon>
        <taxon>Pseudomonadati</taxon>
        <taxon>Pseudomonadota</taxon>
        <taxon>Betaproteobacteria</taxon>
        <taxon>Burkholderiales</taxon>
        <taxon>Burkholderiaceae</taxon>
        <taxon>Burkholderia</taxon>
        <taxon>Burkholderia cepacia complex</taxon>
    </lineage>
</organism>
<evidence type="ECO:0000256" key="1">
    <source>
        <dbReference type="ARBA" id="ARBA00022679"/>
    </source>
</evidence>
<reference evidence="5 6" key="1">
    <citation type="submission" date="2021-02" db="EMBL/GenBank/DDBJ databases">
        <title>FDA dAtabase for Regulatory Grade micrObial Sequences (FDA-ARGOS): Supporting development and validation of Infectious Disease Dx tests.</title>
        <authorList>
            <person name="Minogue T."/>
            <person name="Wolcott M."/>
            <person name="Wasieloski L."/>
            <person name="Aguilar W."/>
            <person name="Moore D."/>
            <person name="Jaissle J."/>
            <person name="Tallon L."/>
            <person name="Sadzewicz L."/>
            <person name="Zhao X."/>
            <person name="Boylan J."/>
            <person name="Ott S."/>
            <person name="Bowen H."/>
            <person name="Vavikolanu K."/>
            <person name="Mehta A."/>
            <person name="Aluvathingal J."/>
            <person name="Nadendla S."/>
            <person name="Yan Y."/>
            <person name="Sichtig H."/>
        </authorList>
    </citation>
    <scope>NUCLEOTIDE SEQUENCE [LARGE SCALE GENOMIC DNA]</scope>
    <source>
        <strain evidence="5 6">FDAARGOS_1272</strain>
    </source>
</reference>
<feature type="domain" description="LRAT" evidence="4">
    <location>
        <begin position="23"/>
        <end position="123"/>
    </location>
</feature>
<dbReference type="AlphaFoldDB" id="A0A892IDV3"/>
<evidence type="ECO:0000256" key="2">
    <source>
        <dbReference type="ARBA" id="ARBA00022801"/>
    </source>
</evidence>
<dbReference type="Gene3D" id="3.90.1720.10">
    <property type="entry name" value="endopeptidase domain like (from Nostoc punctiforme)"/>
    <property type="match status" value="1"/>
</dbReference>
<dbReference type="GO" id="GO:0008970">
    <property type="term" value="F:phospholipase A1 activity"/>
    <property type="evidence" value="ECO:0007669"/>
    <property type="project" value="TreeGrafter"/>
</dbReference>
<evidence type="ECO:0000313" key="5">
    <source>
        <dbReference type="EMBL" id="QRO81255.1"/>
    </source>
</evidence>
<dbReference type="Pfam" id="PF04970">
    <property type="entry name" value="LRAT"/>
    <property type="match status" value="1"/>
</dbReference>
<dbReference type="PANTHER" id="PTHR13943">
    <property type="entry name" value="HRAS-LIKE SUPPRESSOR - RELATED"/>
    <property type="match status" value="1"/>
</dbReference>
<dbReference type="PANTHER" id="PTHR13943:SF77">
    <property type="entry name" value="LRAT DOMAIN-CONTAINING PROTEIN"/>
    <property type="match status" value="1"/>
</dbReference>
<dbReference type="GeneID" id="93131178"/>
<evidence type="ECO:0000256" key="3">
    <source>
        <dbReference type="ARBA" id="ARBA00023098"/>
    </source>
</evidence>
<evidence type="ECO:0000259" key="4">
    <source>
        <dbReference type="PROSITE" id="PS51934"/>
    </source>
</evidence>
<accession>A0A892IDV3</accession>
<dbReference type="GO" id="GO:0004623">
    <property type="term" value="F:phospholipase A2 activity"/>
    <property type="evidence" value="ECO:0007669"/>
    <property type="project" value="TreeGrafter"/>
</dbReference>
<dbReference type="PROSITE" id="PS51934">
    <property type="entry name" value="LRAT"/>
    <property type="match status" value="1"/>
</dbReference>
<dbReference type="RefSeq" id="WP_045552369.1">
    <property type="nucleotide sequence ID" value="NZ_CABVPR010000049.1"/>
</dbReference>
<dbReference type="EMBL" id="CP069484">
    <property type="protein sequence ID" value="QRO81255.1"/>
    <property type="molecule type" value="Genomic_DNA"/>
</dbReference>
<dbReference type="GO" id="GO:0016410">
    <property type="term" value="F:N-acyltransferase activity"/>
    <property type="evidence" value="ECO:0007669"/>
    <property type="project" value="TreeGrafter"/>
</dbReference>
<keyword evidence="3" id="KW-0443">Lipid metabolism</keyword>
<keyword evidence="5" id="KW-0012">Acyltransferase</keyword>
<protein>
    <submittedName>
        <fullName evidence="5">Lecithin retinol acyltransferase family protein</fullName>
    </submittedName>
</protein>
<evidence type="ECO:0000313" key="6">
    <source>
        <dbReference type="Proteomes" id="UP000625568"/>
    </source>
</evidence>
<dbReference type="InterPro" id="IPR051496">
    <property type="entry name" value="H-rev107_PLA/AT"/>
</dbReference>
<proteinExistence type="predicted"/>
<keyword evidence="1 5" id="KW-0808">Transferase</keyword>
<dbReference type="Proteomes" id="UP000625568">
    <property type="component" value="Chromosome 3"/>
</dbReference>
<gene>
    <name evidence="5" type="ORF">I6K02_26185</name>
</gene>
<keyword evidence="6" id="KW-1185">Reference proteome</keyword>